<proteinExistence type="predicted"/>
<sequence length="116" mass="12627">MAAPAQGSSVQGIKSRKPTYLVRRMPIHVREKHNRHPGSPLAQPEIKTACEPNALQNKPACNRGASAEQAPGYNNSDAVTACFRAYISQKCAQLRVVTSRCEVNGSSVLICYYTPL</sequence>
<reference evidence="1" key="1">
    <citation type="journal article" date="2022" name="bioRxiv">
        <title>Sequencing and chromosome-scale assembly of the giantPleurodeles waltlgenome.</title>
        <authorList>
            <person name="Brown T."/>
            <person name="Elewa A."/>
            <person name="Iarovenko S."/>
            <person name="Subramanian E."/>
            <person name="Araus A.J."/>
            <person name="Petzold A."/>
            <person name="Susuki M."/>
            <person name="Suzuki K.-i.T."/>
            <person name="Hayashi T."/>
            <person name="Toyoda A."/>
            <person name="Oliveira C."/>
            <person name="Osipova E."/>
            <person name="Leigh N.D."/>
            <person name="Simon A."/>
            <person name="Yun M.H."/>
        </authorList>
    </citation>
    <scope>NUCLEOTIDE SEQUENCE</scope>
    <source>
        <strain evidence="1">20211129_DDA</strain>
        <tissue evidence="1">Liver</tissue>
    </source>
</reference>
<keyword evidence="2" id="KW-1185">Reference proteome</keyword>
<gene>
    <name evidence="1" type="ORF">NDU88_008414</name>
</gene>
<dbReference type="AlphaFoldDB" id="A0AAV7PP85"/>
<dbReference type="Proteomes" id="UP001066276">
    <property type="component" value="Chromosome 7"/>
</dbReference>
<evidence type="ECO:0000313" key="2">
    <source>
        <dbReference type="Proteomes" id="UP001066276"/>
    </source>
</evidence>
<protein>
    <submittedName>
        <fullName evidence="1">Uncharacterized protein</fullName>
    </submittedName>
</protein>
<comment type="caution">
    <text evidence="1">The sequence shown here is derived from an EMBL/GenBank/DDBJ whole genome shotgun (WGS) entry which is preliminary data.</text>
</comment>
<accession>A0AAV7PP85</accession>
<evidence type="ECO:0000313" key="1">
    <source>
        <dbReference type="EMBL" id="KAJ1130058.1"/>
    </source>
</evidence>
<name>A0AAV7PP85_PLEWA</name>
<organism evidence="1 2">
    <name type="scientific">Pleurodeles waltl</name>
    <name type="common">Iberian ribbed newt</name>
    <dbReference type="NCBI Taxonomy" id="8319"/>
    <lineage>
        <taxon>Eukaryota</taxon>
        <taxon>Metazoa</taxon>
        <taxon>Chordata</taxon>
        <taxon>Craniata</taxon>
        <taxon>Vertebrata</taxon>
        <taxon>Euteleostomi</taxon>
        <taxon>Amphibia</taxon>
        <taxon>Batrachia</taxon>
        <taxon>Caudata</taxon>
        <taxon>Salamandroidea</taxon>
        <taxon>Salamandridae</taxon>
        <taxon>Pleurodelinae</taxon>
        <taxon>Pleurodeles</taxon>
    </lineage>
</organism>
<dbReference type="EMBL" id="JANPWB010000011">
    <property type="protein sequence ID" value="KAJ1130058.1"/>
    <property type="molecule type" value="Genomic_DNA"/>
</dbReference>